<keyword evidence="3" id="KW-1185">Reference proteome</keyword>
<evidence type="ECO:0000259" key="1">
    <source>
        <dbReference type="Pfam" id="PF13456"/>
    </source>
</evidence>
<dbReference type="AlphaFoldDB" id="A0A8X7V6H6"/>
<dbReference type="InterPro" id="IPR036397">
    <property type="entry name" value="RNaseH_sf"/>
</dbReference>
<dbReference type="InterPro" id="IPR002156">
    <property type="entry name" value="RNaseH_domain"/>
</dbReference>
<accession>A0A8X7V6H6</accession>
<dbReference type="Proteomes" id="UP000886595">
    <property type="component" value="Unassembled WGS sequence"/>
</dbReference>
<dbReference type="InterPro" id="IPR052929">
    <property type="entry name" value="RNase_H-like_EbsB-rel"/>
</dbReference>
<dbReference type="Gene3D" id="3.30.420.10">
    <property type="entry name" value="Ribonuclease H-like superfamily/Ribonuclease H"/>
    <property type="match status" value="1"/>
</dbReference>
<proteinExistence type="predicted"/>
<evidence type="ECO:0000313" key="2">
    <source>
        <dbReference type="EMBL" id="KAG2304109.1"/>
    </source>
</evidence>
<gene>
    <name evidence="2" type="ORF">Bca52824_032760</name>
</gene>
<dbReference type="PANTHER" id="PTHR47074:SF53">
    <property type="entry name" value="REVERSE TRANSCRIPTASE-LIKE PROTEIN"/>
    <property type="match status" value="1"/>
</dbReference>
<reference evidence="2 3" key="1">
    <citation type="submission" date="2020-02" db="EMBL/GenBank/DDBJ databases">
        <authorList>
            <person name="Ma Q."/>
            <person name="Huang Y."/>
            <person name="Song X."/>
            <person name="Pei D."/>
        </authorList>
    </citation>
    <scope>NUCLEOTIDE SEQUENCE [LARGE SCALE GENOMIC DNA]</scope>
    <source>
        <strain evidence="2">Sxm20200214</strain>
        <tissue evidence="2">Leaf</tissue>
    </source>
</reference>
<protein>
    <recommendedName>
        <fullName evidence="1">RNase H type-1 domain-containing protein</fullName>
    </recommendedName>
</protein>
<name>A0A8X7V6H6_BRACI</name>
<dbReference type="PANTHER" id="PTHR47074">
    <property type="entry name" value="BNAC02G40300D PROTEIN"/>
    <property type="match status" value="1"/>
</dbReference>
<organism evidence="2 3">
    <name type="scientific">Brassica carinata</name>
    <name type="common">Ethiopian mustard</name>
    <name type="synonym">Abyssinian cabbage</name>
    <dbReference type="NCBI Taxonomy" id="52824"/>
    <lineage>
        <taxon>Eukaryota</taxon>
        <taxon>Viridiplantae</taxon>
        <taxon>Streptophyta</taxon>
        <taxon>Embryophyta</taxon>
        <taxon>Tracheophyta</taxon>
        <taxon>Spermatophyta</taxon>
        <taxon>Magnoliopsida</taxon>
        <taxon>eudicotyledons</taxon>
        <taxon>Gunneridae</taxon>
        <taxon>Pentapetalae</taxon>
        <taxon>rosids</taxon>
        <taxon>malvids</taxon>
        <taxon>Brassicales</taxon>
        <taxon>Brassicaceae</taxon>
        <taxon>Brassiceae</taxon>
        <taxon>Brassica</taxon>
    </lineage>
</organism>
<feature type="domain" description="RNase H type-1" evidence="1">
    <location>
        <begin position="97"/>
        <end position="177"/>
    </location>
</feature>
<comment type="caution">
    <text evidence="2">The sequence shown here is derived from an EMBL/GenBank/DDBJ whole genome shotgun (WGS) entry which is preliminary data.</text>
</comment>
<dbReference type="Pfam" id="PF13456">
    <property type="entry name" value="RVT_3"/>
    <property type="match status" value="1"/>
</dbReference>
<dbReference type="OrthoDB" id="1107273at2759"/>
<dbReference type="GO" id="GO:0004523">
    <property type="term" value="F:RNA-DNA hybrid ribonuclease activity"/>
    <property type="evidence" value="ECO:0007669"/>
    <property type="project" value="InterPro"/>
</dbReference>
<dbReference type="GO" id="GO:0003676">
    <property type="term" value="F:nucleic acid binding"/>
    <property type="evidence" value="ECO:0007669"/>
    <property type="project" value="InterPro"/>
</dbReference>
<evidence type="ECO:0000313" key="3">
    <source>
        <dbReference type="Proteomes" id="UP000886595"/>
    </source>
</evidence>
<dbReference type="EMBL" id="JAAMPC010000007">
    <property type="protein sequence ID" value="KAG2304109.1"/>
    <property type="molecule type" value="Genomic_DNA"/>
</dbReference>
<sequence>MLLDAETQESLTTQVHNALEEARLWNELNSTQQSPAPLQSVYQLTKKWEPPLPGYVKCNIHSNWINAKLHSGVVYFVREHNVLYHSRDAITFSPNRVTDELRCLVWALRSMKALDYQEIVVGSDFQEIIDAVKNPKEWPRYRDLLQQIGTLCGLFQSIAFETESPSSNQIAREISKSVLRDGRLQSYLALGGPAWLHQRILRESV</sequence>